<keyword evidence="4" id="KW-0378">Hydrolase</keyword>
<feature type="binding site" evidence="7">
    <location>
        <position position="149"/>
    </location>
    <ligand>
        <name>Mg(2+)</name>
        <dbReference type="ChEBI" id="CHEBI:18420"/>
        <label>1</label>
    </ligand>
</feature>
<comment type="caution">
    <text evidence="10">The sequence shown here is derived from an EMBL/GenBank/DDBJ whole genome shotgun (WGS) entry which is preliminary data.</text>
</comment>
<keyword evidence="3 7" id="KW-0479">Metal-binding</keyword>
<dbReference type="GO" id="GO:0004519">
    <property type="term" value="F:endonuclease activity"/>
    <property type="evidence" value="ECO:0007669"/>
    <property type="project" value="InterPro"/>
</dbReference>
<evidence type="ECO:0000313" key="11">
    <source>
        <dbReference type="Proteomes" id="UP000183924"/>
    </source>
</evidence>
<dbReference type="AlphaFoldDB" id="A0A1J8NKE3"/>
<feature type="binding site" evidence="7">
    <location>
        <position position="151"/>
    </location>
    <ligand>
        <name>Mg(2+)</name>
        <dbReference type="ChEBI" id="CHEBI:18420"/>
        <label>1</label>
    </ligand>
</feature>
<dbReference type="InterPro" id="IPR037493">
    <property type="entry name" value="ExoIII-like"/>
</dbReference>
<evidence type="ECO:0000259" key="9">
    <source>
        <dbReference type="Pfam" id="PF03372"/>
    </source>
</evidence>
<dbReference type="Pfam" id="PF03372">
    <property type="entry name" value="Exo_endo_phos"/>
    <property type="match status" value="1"/>
</dbReference>
<dbReference type="SUPFAM" id="SSF56219">
    <property type="entry name" value="DNase I-like"/>
    <property type="match status" value="1"/>
</dbReference>
<feature type="active site" evidence="6">
    <location>
        <position position="108"/>
    </location>
</feature>
<feature type="site" description="Interaction with DNA substrate" evidence="8">
    <location>
        <position position="250"/>
    </location>
</feature>
<sequence length="261" mass="30563">MNKLFKIATWNVNSLRVRLEHVLTWLNSHQPHLLAVQETKVENHHFPEEPFKKAGYHVLYNGQKTYNGVAFISRIPMQNEVTFLPDFDDTQRRILVVNIGALRIVNIYVPNGSNLDSEKFIYKLQWLKQLKIYLQQELIHHPYLIVLGDFNIAPEDKDIHDPQMWQGNVLVSPEERQALKAILALGFKDSFRLFNNEPGHYTWWDYRAGAFRRNHGLRIDHILSSNALTSQCIACEIDKEIRRWEKPSDHVPVIATYQNIS</sequence>
<dbReference type="GO" id="GO:0006281">
    <property type="term" value="P:DNA repair"/>
    <property type="evidence" value="ECO:0007669"/>
    <property type="project" value="InterPro"/>
</dbReference>
<feature type="binding site" evidence="7">
    <location>
        <position position="11"/>
    </location>
    <ligand>
        <name>Mg(2+)</name>
        <dbReference type="ChEBI" id="CHEBI:18420"/>
        <label>1</label>
    </ligand>
</feature>
<dbReference type="GO" id="GO:0008311">
    <property type="term" value="F:double-stranded DNA 3'-5' DNA exonuclease activity"/>
    <property type="evidence" value="ECO:0007669"/>
    <property type="project" value="InterPro"/>
</dbReference>
<evidence type="ECO:0000256" key="2">
    <source>
        <dbReference type="ARBA" id="ARBA00007092"/>
    </source>
</evidence>
<feature type="site" description="Important for catalytic activity" evidence="8">
    <location>
        <position position="220"/>
    </location>
</feature>
<dbReference type="Gene3D" id="3.60.10.10">
    <property type="entry name" value="Endonuclease/exonuclease/phosphatase"/>
    <property type="match status" value="1"/>
</dbReference>
<dbReference type="EMBL" id="LUKY01000033">
    <property type="protein sequence ID" value="OIZ94502.1"/>
    <property type="molecule type" value="Genomic_DNA"/>
</dbReference>
<keyword evidence="7" id="KW-0464">Manganese</keyword>
<accession>A0A1J8NKE3</accession>
<dbReference type="InterPro" id="IPR005135">
    <property type="entry name" value="Endo/exonuclease/phosphatase"/>
</dbReference>
<reference evidence="10 11" key="1">
    <citation type="submission" date="2016-03" db="EMBL/GenBank/DDBJ databases">
        <title>Comparative genomics of Rickettsiella.</title>
        <authorList>
            <person name="Chandler C."/>
            <person name="Wang Y."/>
        </authorList>
    </citation>
    <scope>NUCLEOTIDE SEQUENCE [LARGE SCALE GENOMIC DNA]</scope>
    <source>
        <strain evidence="10 11">RCFS May 2013</strain>
    </source>
</reference>
<evidence type="ECO:0000256" key="1">
    <source>
        <dbReference type="ARBA" id="ARBA00001936"/>
    </source>
</evidence>
<evidence type="ECO:0000256" key="6">
    <source>
        <dbReference type="PIRSR" id="PIRSR604808-1"/>
    </source>
</evidence>
<dbReference type="NCBIfam" id="TIGR00633">
    <property type="entry name" value="xth"/>
    <property type="match status" value="1"/>
</dbReference>
<feature type="active site" description="Proton donor/acceptor" evidence="6">
    <location>
        <position position="149"/>
    </location>
</feature>
<evidence type="ECO:0000256" key="5">
    <source>
        <dbReference type="ARBA" id="ARBA00022842"/>
    </source>
</evidence>
<organism evidence="10 11">
    <name type="scientific">Candidatus Rickettsiella isopodorum</name>
    <dbReference type="NCBI Taxonomy" id="1225476"/>
    <lineage>
        <taxon>Bacteria</taxon>
        <taxon>Pseudomonadati</taxon>
        <taxon>Pseudomonadota</taxon>
        <taxon>Gammaproteobacteria</taxon>
        <taxon>Legionellales</taxon>
        <taxon>Coxiellaceae</taxon>
        <taxon>Rickettsiella</taxon>
    </lineage>
</organism>
<dbReference type="OrthoDB" id="9803914at2"/>
<feature type="binding site" evidence="7">
    <location>
        <position position="249"/>
    </location>
    <ligand>
        <name>Mg(2+)</name>
        <dbReference type="ChEBI" id="CHEBI:18420"/>
        <label>1</label>
    </ligand>
</feature>
<evidence type="ECO:0000256" key="3">
    <source>
        <dbReference type="ARBA" id="ARBA00022723"/>
    </source>
</evidence>
<name>A0A1J8NKE3_9COXI</name>
<feature type="binding site" evidence="7">
    <location>
        <position position="38"/>
    </location>
    <ligand>
        <name>Mg(2+)</name>
        <dbReference type="ChEBI" id="CHEBI:18420"/>
        <label>1</label>
    </ligand>
</feature>
<feature type="site" description="Transition state stabilizer" evidence="8">
    <location>
        <position position="151"/>
    </location>
</feature>
<dbReference type="NCBIfam" id="TIGR00195">
    <property type="entry name" value="exoDNase_III"/>
    <property type="match status" value="1"/>
</dbReference>
<evidence type="ECO:0000256" key="7">
    <source>
        <dbReference type="PIRSR" id="PIRSR604808-2"/>
    </source>
</evidence>
<keyword evidence="5 7" id="KW-0460">Magnesium</keyword>
<dbReference type="InterPro" id="IPR004808">
    <property type="entry name" value="AP_endonuc_1"/>
</dbReference>
<dbReference type="STRING" id="1225476.A1D18_06610"/>
<dbReference type="RefSeq" id="WP_071662991.1">
    <property type="nucleotide sequence ID" value="NZ_LUKY01000033.1"/>
</dbReference>
<dbReference type="PROSITE" id="PS51435">
    <property type="entry name" value="AP_NUCLEASE_F1_4"/>
    <property type="match status" value="1"/>
</dbReference>
<dbReference type="PANTHER" id="PTHR43250:SF2">
    <property type="entry name" value="EXODEOXYRIBONUCLEASE III"/>
    <property type="match status" value="1"/>
</dbReference>
<dbReference type="InterPro" id="IPR036691">
    <property type="entry name" value="Endo/exonu/phosph_ase_sf"/>
</dbReference>
<evidence type="ECO:0000256" key="4">
    <source>
        <dbReference type="ARBA" id="ARBA00022801"/>
    </source>
</evidence>
<keyword evidence="11" id="KW-1185">Reference proteome</keyword>
<dbReference type="Proteomes" id="UP000183924">
    <property type="component" value="Unassembled WGS sequence"/>
</dbReference>
<feature type="active site" description="Proton acceptor" evidence="6">
    <location>
        <position position="250"/>
    </location>
</feature>
<evidence type="ECO:0000313" key="10">
    <source>
        <dbReference type="EMBL" id="OIZ94502.1"/>
    </source>
</evidence>
<comment type="cofactor">
    <cofactor evidence="1">
        <name>Mn(2+)</name>
        <dbReference type="ChEBI" id="CHEBI:29035"/>
    </cofactor>
</comment>
<evidence type="ECO:0000256" key="8">
    <source>
        <dbReference type="PIRSR" id="PIRSR604808-3"/>
    </source>
</evidence>
<dbReference type="CDD" id="cd09086">
    <property type="entry name" value="ExoIII-like_AP-endo"/>
    <property type="match status" value="1"/>
</dbReference>
<feature type="domain" description="Endonuclease/exonuclease/phosphatase" evidence="9">
    <location>
        <begin position="8"/>
        <end position="250"/>
    </location>
</feature>
<dbReference type="PANTHER" id="PTHR43250">
    <property type="entry name" value="EXODEOXYRIBONUCLEASE III"/>
    <property type="match status" value="1"/>
</dbReference>
<dbReference type="PROSITE" id="PS00728">
    <property type="entry name" value="AP_NUCLEASE_F1_3"/>
    <property type="match status" value="1"/>
</dbReference>
<gene>
    <name evidence="10" type="ORF">A1D18_06610</name>
</gene>
<feature type="binding site" evidence="7">
    <location>
        <position position="250"/>
    </location>
    <ligand>
        <name>Mg(2+)</name>
        <dbReference type="ChEBI" id="CHEBI:18420"/>
        <label>1</label>
    </ligand>
</feature>
<comment type="similarity">
    <text evidence="2">Belongs to the DNA repair enzymes AP/ExoA family.</text>
</comment>
<protein>
    <submittedName>
        <fullName evidence="10">Exodeoxyribonuclease III</fullName>
    </submittedName>
</protein>
<dbReference type="GO" id="GO:0003677">
    <property type="term" value="F:DNA binding"/>
    <property type="evidence" value="ECO:0007669"/>
    <property type="project" value="InterPro"/>
</dbReference>
<dbReference type="GO" id="GO:0046872">
    <property type="term" value="F:metal ion binding"/>
    <property type="evidence" value="ECO:0007669"/>
    <property type="project" value="UniProtKB-KW"/>
</dbReference>
<dbReference type="InterPro" id="IPR020848">
    <property type="entry name" value="AP_endonuclease_F1_CS"/>
</dbReference>
<proteinExistence type="inferred from homology"/>
<comment type="cofactor">
    <cofactor evidence="7">
        <name>Mg(2+)</name>
        <dbReference type="ChEBI" id="CHEBI:18420"/>
    </cofactor>
    <cofactor evidence="7">
        <name>Mn(2+)</name>
        <dbReference type="ChEBI" id="CHEBI:29035"/>
    </cofactor>
    <text evidence="7">Probably binds two magnesium or manganese ions per subunit.</text>
</comment>